<evidence type="ECO:0000256" key="2">
    <source>
        <dbReference type="SAM" id="SignalP"/>
    </source>
</evidence>
<evidence type="ECO:0000256" key="1">
    <source>
        <dbReference type="PROSITE-ProRule" id="PRU01211"/>
    </source>
</evidence>
<proteinExistence type="predicted"/>
<reference evidence="5 6" key="1">
    <citation type="submission" date="2019-03" db="EMBL/GenBank/DDBJ databases">
        <authorList>
            <person name="Gaulin E."/>
            <person name="Dumas B."/>
        </authorList>
    </citation>
    <scope>NUCLEOTIDE SEQUENCE [LARGE SCALE GENOMIC DNA]</scope>
    <source>
        <strain evidence="5">CBS 568.67</strain>
    </source>
</reference>
<evidence type="ECO:0000313" key="4">
    <source>
        <dbReference type="EMBL" id="KAF0719227.1"/>
    </source>
</evidence>
<dbReference type="GO" id="GO:0004222">
    <property type="term" value="F:metalloendopeptidase activity"/>
    <property type="evidence" value="ECO:0007669"/>
    <property type="project" value="UniProtKB-UniRule"/>
</dbReference>
<gene>
    <name evidence="5" type="primary">Aste57867_1182</name>
    <name evidence="4" type="ORF">As57867_001181</name>
    <name evidence="5" type="ORF">ASTE57867_1182</name>
</gene>
<organism evidence="5 6">
    <name type="scientific">Aphanomyces stellatus</name>
    <dbReference type="NCBI Taxonomy" id="120398"/>
    <lineage>
        <taxon>Eukaryota</taxon>
        <taxon>Sar</taxon>
        <taxon>Stramenopiles</taxon>
        <taxon>Oomycota</taxon>
        <taxon>Saprolegniomycetes</taxon>
        <taxon>Saprolegniales</taxon>
        <taxon>Verrucalvaceae</taxon>
        <taxon>Aphanomyces</taxon>
    </lineage>
</organism>
<dbReference type="PROSITE" id="PS51864">
    <property type="entry name" value="ASTACIN"/>
    <property type="match status" value="1"/>
</dbReference>
<feature type="binding site" evidence="1">
    <location>
        <position position="229"/>
    </location>
    <ligand>
        <name>Zn(2+)</name>
        <dbReference type="ChEBI" id="CHEBI:29105"/>
        <note>catalytic</note>
    </ligand>
</feature>
<keyword evidence="1" id="KW-0479">Metal-binding</keyword>
<dbReference type="EMBL" id="CAADRA010000083">
    <property type="protein sequence ID" value="VFT78402.1"/>
    <property type="molecule type" value="Genomic_DNA"/>
</dbReference>
<feature type="active site" evidence="1">
    <location>
        <position position="220"/>
    </location>
</feature>
<keyword evidence="6" id="KW-1185">Reference proteome</keyword>
<dbReference type="OrthoDB" id="431034at2759"/>
<evidence type="ECO:0000313" key="6">
    <source>
        <dbReference type="Proteomes" id="UP000332933"/>
    </source>
</evidence>
<name>A0A485K504_9STRA</name>
<dbReference type="PANTHER" id="PTHR10127">
    <property type="entry name" value="DISCOIDIN, CUB, EGF, LAMININ , AND ZINC METALLOPROTEASE DOMAIN CONTAINING"/>
    <property type="match status" value="1"/>
</dbReference>
<dbReference type="InterPro" id="IPR024079">
    <property type="entry name" value="MetalloPept_cat_dom_sf"/>
</dbReference>
<protein>
    <submittedName>
        <fullName evidence="5">Aste57867_1182 protein</fullName>
    </submittedName>
</protein>
<reference evidence="4" key="2">
    <citation type="submission" date="2019-06" db="EMBL/GenBank/DDBJ databases">
        <title>Genomics analysis of Aphanomyces spp. identifies a new class of oomycete effector associated with host adaptation.</title>
        <authorList>
            <person name="Gaulin E."/>
        </authorList>
    </citation>
    <scope>NUCLEOTIDE SEQUENCE</scope>
    <source>
        <strain evidence="4">CBS 578.67</strain>
    </source>
</reference>
<feature type="signal peptide" evidence="2">
    <location>
        <begin position="1"/>
        <end position="19"/>
    </location>
</feature>
<dbReference type="AlphaFoldDB" id="A0A485K504"/>
<keyword evidence="2" id="KW-0732">Signal</keyword>
<keyword evidence="1" id="KW-0378">Hydrolase</keyword>
<dbReference type="InterPro" id="IPR001506">
    <property type="entry name" value="Peptidase_M12A"/>
</dbReference>
<dbReference type="SUPFAM" id="SSF55486">
    <property type="entry name" value="Metalloproteases ('zincins'), catalytic domain"/>
    <property type="match status" value="1"/>
</dbReference>
<keyword evidence="1" id="KW-0862">Zinc</keyword>
<accession>A0A485K504</accession>
<feature type="binding site" evidence="1">
    <location>
        <position position="223"/>
    </location>
    <ligand>
        <name>Zn(2+)</name>
        <dbReference type="ChEBI" id="CHEBI:29105"/>
        <note>catalytic</note>
    </ligand>
</feature>
<dbReference type="GO" id="GO:0008270">
    <property type="term" value="F:zinc ion binding"/>
    <property type="evidence" value="ECO:0007669"/>
    <property type="project" value="UniProtKB-UniRule"/>
</dbReference>
<dbReference type="Proteomes" id="UP000332933">
    <property type="component" value="Unassembled WGS sequence"/>
</dbReference>
<sequence>MLKSLLAAVLLVLGPNSLAHDVTDSLASHHHVVHRRTQDCHTPNIPGLGRPNRRMIHGQTEYLHGRSYDQGSIYRVCRDNHLVCYEDDGVAETTDPEVDCAKALALRRLGVAIDPNEVRLWPQSALCYAIDSSFNASLVDLMHEGFDHIRAMGVVRILSLDECRAQPDSALLCGGCRDHVYIENTGASCSSRVGYRASGAQPLHVTAKCFRHGYGTFVHELFHAFGVYHEQVHPHAKSIVLADEIPHGHEKNYFPKPDSVYVAFDPASIMHYSVAVCMPKPEFAHVRFCNLAENQDDGCVEPKRSRHCDDAASEILGNRKAMTDVDKATLTMMYGPKHDIYQLRQIEQRHANDD</sequence>
<evidence type="ECO:0000313" key="5">
    <source>
        <dbReference type="EMBL" id="VFT78402.1"/>
    </source>
</evidence>
<comment type="cofactor">
    <cofactor evidence="1">
        <name>Zn(2+)</name>
        <dbReference type="ChEBI" id="CHEBI:29105"/>
    </cofactor>
    <text evidence="1">Binds 1 zinc ion per subunit.</text>
</comment>
<keyword evidence="1" id="KW-0645">Protease</keyword>
<comment type="caution">
    <text evidence="1">Lacks conserved residue(s) required for the propagation of feature annotation.</text>
</comment>
<dbReference type="EMBL" id="VJMH01000083">
    <property type="protein sequence ID" value="KAF0719227.1"/>
    <property type="molecule type" value="Genomic_DNA"/>
</dbReference>
<feature type="binding site" evidence="1">
    <location>
        <position position="219"/>
    </location>
    <ligand>
        <name>Zn(2+)</name>
        <dbReference type="ChEBI" id="CHEBI:29105"/>
        <note>catalytic</note>
    </ligand>
</feature>
<dbReference type="Gene3D" id="3.40.390.10">
    <property type="entry name" value="Collagenase (Catalytic Domain)"/>
    <property type="match status" value="1"/>
</dbReference>
<feature type="domain" description="Peptidase M12A" evidence="3">
    <location>
        <begin position="111"/>
        <end position="337"/>
    </location>
</feature>
<dbReference type="Pfam" id="PF01400">
    <property type="entry name" value="Astacin"/>
    <property type="match status" value="1"/>
</dbReference>
<feature type="chain" id="PRO_5033436574" evidence="2">
    <location>
        <begin position="20"/>
        <end position="354"/>
    </location>
</feature>
<evidence type="ECO:0000259" key="3">
    <source>
        <dbReference type="PROSITE" id="PS51864"/>
    </source>
</evidence>
<keyword evidence="1" id="KW-0482">Metalloprotease</keyword>
<dbReference type="GO" id="GO:0006508">
    <property type="term" value="P:proteolysis"/>
    <property type="evidence" value="ECO:0007669"/>
    <property type="project" value="UniProtKB-KW"/>
</dbReference>
<dbReference type="PANTHER" id="PTHR10127:SF850">
    <property type="entry name" value="METALLOENDOPEPTIDASE"/>
    <property type="match status" value="1"/>
</dbReference>